<name>A0A6M5UMZ2_9MICO</name>
<keyword evidence="1" id="KW-0732">Signal</keyword>
<keyword evidence="3" id="KW-1185">Reference proteome</keyword>
<dbReference type="OrthoDB" id="8317736at2"/>
<feature type="signal peptide" evidence="1">
    <location>
        <begin position="1"/>
        <end position="23"/>
    </location>
</feature>
<sequence length="446" mass="46715">MRRSAARRSLAVLVTGVLAVSVAACGGGAQPGGPDGGSSGGGGEATAWALTGGSESVFRSSFERWNGANPDAQISSEWFANDAYKEKIRTAVGSGNAPTLIFSWAGGTLADYVANDSVVDLSEDAAPLLDRILPSVASNGSVVDPSGGEGWYAVPNNQSQPVLLYFNQELFDQAGVSVPTTYDELLDAVEKLSAQGVTPIALAGQSKWPELMYIQYLTDRIGGPEVFQRIVNGEPDAWSDPAVLEALTKIQELVDAGAFGDSFGSVAADAGADTALVHTGKAAMVLQGSWVYPDFLNNAPEFVESGKLGFANFPAVEGGQGDPANIVGNPANFWSVSASASPEAQKTAVDYLVEETYSDEAVDEFLSVGAVPPLIGLEDKIAEADDDSGYLSFVYNTVKVAPHFQLSWDQALPADQAQALLDNLSQVFLKQISPEQFVDAMNATLG</sequence>
<reference evidence="3" key="1">
    <citation type="journal article" date="2022" name="Int. J. Syst. Evol. Microbiol.">
        <title>Cellulosimicrobium protaetiae sp. nov., isolated from the gut of the larva of Protaetia brevitarsis seulensis.</title>
        <authorList>
            <person name="Le Han H."/>
            <person name="Nguyen T.T.H."/>
            <person name="Li Z."/>
            <person name="Shin N.R."/>
            <person name="Kim S.G."/>
        </authorList>
    </citation>
    <scope>NUCLEOTIDE SEQUENCE [LARGE SCALE GENOMIC DNA]</scope>
    <source>
        <strain evidence="3">BI34</strain>
    </source>
</reference>
<evidence type="ECO:0000313" key="3">
    <source>
        <dbReference type="Proteomes" id="UP000451354"/>
    </source>
</evidence>
<accession>A0A6M5UMZ2</accession>
<organism evidence="2 3">
    <name type="scientific">Cellulosimicrobium protaetiae</name>
    <dbReference type="NCBI Taxonomy" id="2587808"/>
    <lineage>
        <taxon>Bacteria</taxon>
        <taxon>Bacillati</taxon>
        <taxon>Actinomycetota</taxon>
        <taxon>Actinomycetes</taxon>
        <taxon>Micrococcales</taxon>
        <taxon>Promicromonosporaceae</taxon>
        <taxon>Cellulosimicrobium</taxon>
    </lineage>
</organism>
<evidence type="ECO:0000313" key="2">
    <source>
        <dbReference type="EMBL" id="QJW38723.1"/>
    </source>
</evidence>
<dbReference type="AlphaFoldDB" id="A0A6M5UMZ2"/>
<dbReference type="InterPro" id="IPR006059">
    <property type="entry name" value="SBP"/>
</dbReference>
<dbReference type="Proteomes" id="UP000451354">
    <property type="component" value="Plasmid pCPRO01"/>
</dbReference>
<gene>
    <name evidence="2" type="ORF">FIC82_020265</name>
</gene>
<dbReference type="PROSITE" id="PS51257">
    <property type="entry name" value="PROKAR_LIPOPROTEIN"/>
    <property type="match status" value="1"/>
</dbReference>
<dbReference type="PANTHER" id="PTHR43649">
    <property type="entry name" value="ARABINOSE-BINDING PROTEIN-RELATED"/>
    <property type="match status" value="1"/>
</dbReference>
<protein>
    <submittedName>
        <fullName evidence="2">Extracellular solute-binding protein</fullName>
    </submittedName>
</protein>
<dbReference type="Pfam" id="PF01547">
    <property type="entry name" value="SBP_bac_1"/>
    <property type="match status" value="1"/>
</dbReference>
<geneLocation type="plasmid" evidence="2 3">
    <name>pCPRO01</name>
</geneLocation>
<dbReference type="RefSeq" id="WP_154800667.1">
    <property type="nucleotide sequence ID" value="NZ_CP052758.1"/>
</dbReference>
<feature type="chain" id="PRO_5038383699" evidence="1">
    <location>
        <begin position="24"/>
        <end position="446"/>
    </location>
</feature>
<dbReference type="Gene3D" id="3.40.190.10">
    <property type="entry name" value="Periplasmic binding protein-like II"/>
    <property type="match status" value="2"/>
</dbReference>
<dbReference type="InterPro" id="IPR050490">
    <property type="entry name" value="Bact_solute-bd_prot1"/>
</dbReference>
<dbReference type="PANTHER" id="PTHR43649:SF14">
    <property type="entry name" value="BLR3389 PROTEIN"/>
    <property type="match status" value="1"/>
</dbReference>
<keyword evidence="2" id="KW-0614">Plasmid</keyword>
<proteinExistence type="predicted"/>
<dbReference type="KEGG" id="cprt:FIC82_020265"/>
<dbReference type="EMBL" id="CP052758">
    <property type="protein sequence ID" value="QJW38723.1"/>
    <property type="molecule type" value="Genomic_DNA"/>
</dbReference>
<dbReference type="SUPFAM" id="SSF53850">
    <property type="entry name" value="Periplasmic binding protein-like II"/>
    <property type="match status" value="1"/>
</dbReference>
<evidence type="ECO:0000256" key="1">
    <source>
        <dbReference type="SAM" id="SignalP"/>
    </source>
</evidence>